<feature type="domain" description="Serine-threonine/tyrosine-protein kinase catalytic" evidence="2">
    <location>
        <begin position="40"/>
        <end position="90"/>
    </location>
</feature>
<feature type="binding site" evidence="1">
    <location>
        <position position="66"/>
    </location>
    <ligand>
        <name>ATP</name>
        <dbReference type="ChEBI" id="CHEBI:30616"/>
    </ligand>
</feature>
<sequence>MSFPTNRAIESSSSYSPQPCHQFTFPEIERATRNFDVSLVIGRGGFGKVYRGTITYGDICLDAAIKRLESTSNQGAVEFWAEVEMLSKIKALSFGILNWLL</sequence>
<organism evidence="3 4">
    <name type="scientific">Helianthus annuus</name>
    <name type="common">Common sunflower</name>
    <dbReference type="NCBI Taxonomy" id="4232"/>
    <lineage>
        <taxon>Eukaryota</taxon>
        <taxon>Viridiplantae</taxon>
        <taxon>Streptophyta</taxon>
        <taxon>Embryophyta</taxon>
        <taxon>Tracheophyta</taxon>
        <taxon>Spermatophyta</taxon>
        <taxon>Magnoliopsida</taxon>
        <taxon>eudicotyledons</taxon>
        <taxon>Gunneridae</taxon>
        <taxon>Pentapetalae</taxon>
        <taxon>asterids</taxon>
        <taxon>campanulids</taxon>
        <taxon>Asterales</taxon>
        <taxon>Asteraceae</taxon>
        <taxon>Asteroideae</taxon>
        <taxon>Heliantheae alliance</taxon>
        <taxon>Heliantheae</taxon>
        <taxon>Helianthus</taxon>
    </lineage>
</organism>
<dbReference type="InterPro" id="IPR045272">
    <property type="entry name" value="ANXUR1/2-like"/>
</dbReference>
<protein>
    <recommendedName>
        <fullName evidence="2">Serine-threonine/tyrosine-protein kinase catalytic domain-containing protein</fullName>
    </recommendedName>
</protein>
<proteinExistence type="predicted"/>
<dbReference type="InterPro" id="IPR001245">
    <property type="entry name" value="Ser-Thr/Tyr_kinase_cat_dom"/>
</dbReference>
<comment type="caution">
    <text evidence="3">The sequence shown here is derived from an EMBL/GenBank/DDBJ whole genome shotgun (WGS) entry which is preliminary data.</text>
</comment>
<dbReference type="Proteomes" id="UP000215914">
    <property type="component" value="Unassembled WGS sequence"/>
</dbReference>
<dbReference type="PROSITE" id="PS00107">
    <property type="entry name" value="PROTEIN_KINASE_ATP"/>
    <property type="match status" value="1"/>
</dbReference>
<dbReference type="AlphaFoldDB" id="A0A9K3I0R5"/>
<evidence type="ECO:0000313" key="4">
    <source>
        <dbReference type="Proteomes" id="UP000215914"/>
    </source>
</evidence>
<dbReference type="InterPro" id="IPR017441">
    <property type="entry name" value="Protein_kinase_ATP_BS"/>
</dbReference>
<accession>A0A9K3I0R5</accession>
<dbReference type="Gramene" id="mRNA:HanXRQr2_Chr10g0457391">
    <property type="protein sequence ID" value="CDS:HanXRQr2_Chr10g0457391.1"/>
    <property type="gene ID" value="HanXRQr2_Chr10g0457391"/>
</dbReference>
<dbReference type="Gene3D" id="3.30.200.20">
    <property type="entry name" value="Phosphorylase Kinase, domain 1"/>
    <property type="match status" value="1"/>
</dbReference>
<reference evidence="3" key="1">
    <citation type="journal article" date="2017" name="Nature">
        <title>The sunflower genome provides insights into oil metabolism, flowering and Asterid evolution.</title>
        <authorList>
            <person name="Badouin H."/>
            <person name="Gouzy J."/>
            <person name="Grassa C.J."/>
            <person name="Murat F."/>
            <person name="Staton S.E."/>
            <person name="Cottret L."/>
            <person name="Lelandais-Briere C."/>
            <person name="Owens G.L."/>
            <person name="Carrere S."/>
            <person name="Mayjonade B."/>
            <person name="Legrand L."/>
            <person name="Gill N."/>
            <person name="Kane N.C."/>
            <person name="Bowers J.E."/>
            <person name="Hubner S."/>
            <person name="Bellec A."/>
            <person name="Berard A."/>
            <person name="Berges H."/>
            <person name="Blanchet N."/>
            <person name="Boniface M.C."/>
            <person name="Brunel D."/>
            <person name="Catrice O."/>
            <person name="Chaidir N."/>
            <person name="Claudel C."/>
            <person name="Donnadieu C."/>
            <person name="Faraut T."/>
            <person name="Fievet G."/>
            <person name="Helmstetter N."/>
            <person name="King M."/>
            <person name="Knapp S.J."/>
            <person name="Lai Z."/>
            <person name="Le Paslier M.C."/>
            <person name="Lippi Y."/>
            <person name="Lorenzon L."/>
            <person name="Mandel J.R."/>
            <person name="Marage G."/>
            <person name="Marchand G."/>
            <person name="Marquand E."/>
            <person name="Bret-Mestries E."/>
            <person name="Morien E."/>
            <person name="Nambeesan S."/>
            <person name="Nguyen T."/>
            <person name="Pegot-Espagnet P."/>
            <person name="Pouilly N."/>
            <person name="Raftis F."/>
            <person name="Sallet E."/>
            <person name="Schiex T."/>
            <person name="Thomas J."/>
            <person name="Vandecasteele C."/>
            <person name="Vares D."/>
            <person name="Vear F."/>
            <person name="Vautrin S."/>
            <person name="Crespi M."/>
            <person name="Mangin B."/>
            <person name="Burke J.M."/>
            <person name="Salse J."/>
            <person name="Munos S."/>
            <person name="Vincourt P."/>
            <person name="Rieseberg L.H."/>
            <person name="Langlade N.B."/>
        </authorList>
    </citation>
    <scope>NUCLEOTIDE SEQUENCE</scope>
    <source>
        <tissue evidence="3">Leaves</tissue>
    </source>
</reference>
<keyword evidence="4" id="KW-1185">Reference proteome</keyword>
<dbReference type="GO" id="GO:0005524">
    <property type="term" value="F:ATP binding"/>
    <property type="evidence" value="ECO:0007669"/>
    <property type="project" value="UniProtKB-UniRule"/>
</dbReference>
<dbReference type="SUPFAM" id="SSF56112">
    <property type="entry name" value="Protein kinase-like (PK-like)"/>
    <property type="match status" value="1"/>
</dbReference>
<dbReference type="EMBL" id="MNCJ02000325">
    <property type="protein sequence ID" value="KAF5787844.1"/>
    <property type="molecule type" value="Genomic_DNA"/>
</dbReference>
<evidence type="ECO:0000313" key="3">
    <source>
        <dbReference type="EMBL" id="KAF5787844.1"/>
    </source>
</evidence>
<dbReference type="Pfam" id="PF07714">
    <property type="entry name" value="PK_Tyr_Ser-Thr"/>
    <property type="match status" value="1"/>
</dbReference>
<name>A0A9K3I0R5_HELAN</name>
<keyword evidence="3" id="KW-0808">Transferase</keyword>
<evidence type="ECO:0000256" key="1">
    <source>
        <dbReference type="PROSITE-ProRule" id="PRU10141"/>
    </source>
</evidence>
<reference evidence="3" key="2">
    <citation type="submission" date="2020-06" db="EMBL/GenBank/DDBJ databases">
        <title>Helianthus annuus Genome sequencing and assembly Release 2.</title>
        <authorList>
            <person name="Gouzy J."/>
            <person name="Langlade N."/>
            <person name="Munos S."/>
        </authorList>
    </citation>
    <scope>NUCLEOTIDE SEQUENCE</scope>
    <source>
        <tissue evidence="3">Leaves</tissue>
    </source>
</reference>
<dbReference type="PANTHER" id="PTHR27003">
    <property type="entry name" value="OS07G0166700 PROTEIN"/>
    <property type="match status" value="1"/>
</dbReference>
<keyword evidence="1" id="KW-0547">Nucleotide-binding</keyword>
<dbReference type="GO" id="GO:0004714">
    <property type="term" value="F:transmembrane receptor protein tyrosine kinase activity"/>
    <property type="evidence" value="ECO:0007669"/>
    <property type="project" value="InterPro"/>
</dbReference>
<keyword evidence="1" id="KW-0067">ATP-binding</keyword>
<gene>
    <name evidence="3" type="ORF">HanXRQr2_Chr10g0457391</name>
</gene>
<dbReference type="InterPro" id="IPR011009">
    <property type="entry name" value="Kinase-like_dom_sf"/>
</dbReference>
<evidence type="ECO:0000259" key="2">
    <source>
        <dbReference type="Pfam" id="PF07714"/>
    </source>
</evidence>
<dbReference type="PANTHER" id="PTHR27003:SF408">
    <property type="entry name" value="PROTEIN KINASE DOMAIN-CONTAINING PROTEIN"/>
    <property type="match status" value="1"/>
</dbReference>